<gene>
    <name evidence="8" type="ORF">GPM918_LOCUS17402</name>
    <name evidence="9" type="ORF">SRO942_LOCUS17403</name>
</gene>
<dbReference type="AlphaFoldDB" id="A0A814M9J7"/>
<keyword evidence="2" id="KW-0677">Repeat</keyword>
<accession>A0A814M9J7</accession>
<sequence length="582" mass="65750">MVKERKTLEKTGRCFYRKSPCIEWTGEWVDDNWLIGVVTWLADGTFIGRWNHINSTFVRDNGDDYCGELSFDGIAHGYGVMNYINGSCYRGMWREGWRWGLGILTYPDGCKYESEWTAGSLYVNNLLIRHGANVNHCILSKSTPMRVACYNGRIDIVKYLVDNGGDIKLVNAYDSTCLMIAAYRGHTELCRYLLGIGAEINAKDKEGSTPLHYACETNNLDLVKLLINSGAVNSKNLNGVTPLHIAASEPRPSIVEYFVNKSDYCSKIEQVEALELQAASYCNHTTATYDISKVYEYLFQAMQLRHADPEQPILKAYQQPLPIFNNQLECQTLEELEKIRFSNDTLHIETLLVLQRILGTTNSTALDSIMYRGVIFAREKRYEHSLLFSLYVMEIRKSIGESLQLLLSSVVNVFSDMMMHKVDIPCDTLIRAMKYAIEELMENELSSFNSSFESTLHLIVIISKVGATAVLLTETGVDVNATDMQRNTPLHVISSSRHADITDITVIINSLVAYGAHIDTLNNLGMTPIECIDTTRSDIRTLLKSQTKLSLKCISARIIVEYKIEYDSHVSKALAEFIQHHS</sequence>
<dbReference type="PANTHER" id="PTHR24173:SF78">
    <property type="entry name" value="PROTEIN FEM-1 HOMOLOG B"/>
    <property type="match status" value="1"/>
</dbReference>
<dbReference type="Gene3D" id="2.20.110.10">
    <property type="entry name" value="Histone H3 K4-specific methyltransferase SET7/9 N-terminal domain"/>
    <property type="match status" value="1"/>
</dbReference>
<dbReference type="Pfam" id="PF13606">
    <property type="entry name" value="Ank_3"/>
    <property type="match status" value="1"/>
</dbReference>
<reference evidence="8" key="1">
    <citation type="submission" date="2021-02" db="EMBL/GenBank/DDBJ databases">
        <authorList>
            <person name="Nowell W R."/>
        </authorList>
    </citation>
    <scope>NUCLEOTIDE SEQUENCE</scope>
</reference>
<evidence type="ECO:0000256" key="6">
    <source>
        <dbReference type="ARBA" id="ARBA00072197"/>
    </source>
</evidence>
<comment type="similarity">
    <text evidence="5">Belongs to the fem-1 family.</text>
</comment>
<dbReference type="EMBL" id="CAJOBC010004778">
    <property type="protein sequence ID" value="CAF3840432.1"/>
    <property type="molecule type" value="Genomic_DNA"/>
</dbReference>
<feature type="repeat" description="ANK" evidence="7">
    <location>
        <begin position="485"/>
        <end position="523"/>
    </location>
</feature>
<dbReference type="Pfam" id="PF02493">
    <property type="entry name" value="MORN"/>
    <property type="match status" value="2"/>
</dbReference>
<evidence type="ECO:0000313" key="9">
    <source>
        <dbReference type="EMBL" id="CAF3840432.1"/>
    </source>
</evidence>
<dbReference type="Proteomes" id="UP000663829">
    <property type="component" value="Unassembled WGS sequence"/>
</dbReference>
<comment type="pathway">
    <text evidence="1">Protein modification; protein ubiquitination.</text>
</comment>
<protein>
    <recommendedName>
        <fullName evidence="6">Protein fem-1 homolog B</fullName>
    </recommendedName>
</protein>
<evidence type="ECO:0000256" key="3">
    <source>
        <dbReference type="ARBA" id="ARBA00022786"/>
    </source>
</evidence>
<evidence type="ECO:0000256" key="4">
    <source>
        <dbReference type="ARBA" id="ARBA00023043"/>
    </source>
</evidence>
<dbReference type="Gene3D" id="1.25.40.20">
    <property type="entry name" value="Ankyrin repeat-containing domain"/>
    <property type="match status" value="2"/>
</dbReference>
<dbReference type="InterPro" id="IPR002110">
    <property type="entry name" value="Ankyrin_rpt"/>
</dbReference>
<organism evidence="8 10">
    <name type="scientific">Didymodactylos carnosus</name>
    <dbReference type="NCBI Taxonomy" id="1234261"/>
    <lineage>
        <taxon>Eukaryota</taxon>
        <taxon>Metazoa</taxon>
        <taxon>Spiralia</taxon>
        <taxon>Gnathifera</taxon>
        <taxon>Rotifera</taxon>
        <taxon>Eurotatoria</taxon>
        <taxon>Bdelloidea</taxon>
        <taxon>Philodinida</taxon>
        <taxon>Philodinidae</taxon>
        <taxon>Didymodactylos</taxon>
    </lineage>
</organism>
<evidence type="ECO:0000313" key="10">
    <source>
        <dbReference type="Proteomes" id="UP000663829"/>
    </source>
</evidence>
<proteinExistence type="inferred from homology"/>
<dbReference type="EMBL" id="CAJNOQ010004777">
    <property type="protein sequence ID" value="CAF1073584.1"/>
    <property type="molecule type" value="Genomic_DNA"/>
</dbReference>
<dbReference type="SMART" id="SM00698">
    <property type="entry name" value="MORN"/>
    <property type="match status" value="2"/>
</dbReference>
<feature type="repeat" description="ANK" evidence="7">
    <location>
        <begin position="173"/>
        <end position="205"/>
    </location>
</feature>
<evidence type="ECO:0000256" key="2">
    <source>
        <dbReference type="ARBA" id="ARBA00022737"/>
    </source>
</evidence>
<keyword evidence="10" id="KW-1185">Reference proteome</keyword>
<dbReference type="SMART" id="SM00248">
    <property type="entry name" value="ANK"/>
    <property type="match status" value="5"/>
</dbReference>
<dbReference type="OrthoDB" id="539213at2759"/>
<evidence type="ECO:0000256" key="1">
    <source>
        <dbReference type="ARBA" id="ARBA00004906"/>
    </source>
</evidence>
<dbReference type="PANTHER" id="PTHR24173">
    <property type="entry name" value="ANKYRIN REPEAT CONTAINING"/>
    <property type="match status" value="1"/>
</dbReference>
<comment type="caution">
    <text evidence="8">The sequence shown here is derived from an EMBL/GenBank/DDBJ whole genome shotgun (WGS) entry which is preliminary data.</text>
</comment>
<dbReference type="InterPro" id="IPR036770">
    <property type="entry name" value="Ankyrin_rpt-contain_sf"/>
</dbReference>
<evidence type="ECO:0000256" key="5">
    <source>
        <dbReference type="ARBA" id="ARBA00038500"/>
    </source>
</evidence>
<dbReference type="SUPFAM" id="SSF48403">
    <property type="entry name" value="Ankyrin repeat"/>
    <property type="match status" value="2"/>
</dbReference>
<name>A0A814M9J7_9BILA</name>
<dbReference type="InterPro" id="IPR003409">
    <property type="entry name" value="MORN"/>
</dbReference>
<dbReference type="SUPFAM" id="SSF82185">
    <property type="entry name" value="Histone H3 K4-specific methyltransferase SET7/9 N-terminal domain"/>
    <property type="match status" value="1"/>
</dbReference>
<dbReference type="GO" id="GO:0005737">
    <property type="term" value="C:cytoplasm"/>
    <property type="evidence" value="ECO:0007669"/>
    <property type="project" value="UniProtKB-SubCell"/>
</dbReference>
<keyword evidence="3" id="KW-0833">Ubl conjugation pathway</keyword>
<evidence type="ECO:0000256" key="7">
    <source>
        <dbReference type="PROSITE-ProRule" id="PRU00023"/>
    </source>
</evidence>
<dbReference type="Pfam" id="PF12796">
    <property type="entry name" value="Ank_2"/>
    <property type="match status" value="1"/>
</dbReference>
<dbReference type="PROSITE" id="PS50297">
    <property type="entry name" value="ANK_REP_REGION"/>
    <property type="match status" value="3"/>
</dbReference>
<feature type="repeat" description="ANK" evidence="7">
    <location>
        <begin position="140"/>
        <end position="172"/>
    </location>
</feature>
<keyword evidence="4 7" id="KW-0040">ANK repeat</keyword>
<feature type="repeat" description="ANK" evidence="7">
    <location>
        <begin position="206"/>
        <end position="231"/>
    </location>
</feature>
<dbReference type="Proteomes" id="UP000681722">
    <property type="component" value="Unassembled WGS sequence"/>
</dbReference>
<dbReference type="PROSITE" id="PS50088">
    <property type="entry name" value="ANK_REPEAT"/>
    <property type="match status" value="4"/>
</dbReference>
<evidence type="ECO:0000313" key="8">
    <source>
        <dbReference type="EMBL" id="CAF1073584.1"/>
    </source>
</evidence>